<gene>
    <name evidence="1" type="ORF">RCOM_0847700</name>
</gene>
<dbReference type="AlphaFoldDB" id="B9SL03"/>
<proteinExistence type="predicted"/>
<organism evidence="1 2">
    <name type="scientific">Ricinus communis</name>
    <name type="common">Castor bean</name>
    <dbReference type="NCBI Taxonomy" id="3988"/>
    <lineage>
        <taxon>Eukaryota</taxon>
        <taxon>Viridiplantae</taxon>
        <taxon>Streptophyta</taxon>
        <taxon>Embryophyta</taxon>
        <taxon>Tracheophyta</taxon>
        <taxon>Spermatophyta</taxon>
        <taxon>Magnoliopsida</taxon>
        <taxon>eudicotyledons</taxon>
        <taxon>Gunneridae</taxon>
        <taxon>Pentapetalae</taxon>
        <taxon>rosids</taxon>
        <taxon>fabids</taxon>
        <taxon>Malpighiales</taxon>
        <taxon>Euphorbiaceae</taxon>
        <taxon>Acalyphoideae</taxon>
        <taxon>Acalypheae</taxon>
        <taxon>Ricinus</taxon>
    </lineage>
</organism>
<evidence type="ECO:0000313" key="2">
    <source>
        <dbReference type="Proteomes" id="UP000008311"/>
    </source>
</evidence>
<accession>B9SL03</accession>
<keyword evidence="2" id="KW-1185">Reference proteome</keyword>
<dbReference type="InParanoid" id="B9SL03"/>
<reference evidence="2" key="1">
    <citation type="journal article" date="2010" name="Nat. Biotechnol.">
        <title>Draft genome sequence of the oilseed species Ricinus communis.</title>
        <authorList>
            <person name="Chan A.P."/>
            <person name="Crabtree J."/>
            <person name="Zhao Q."/>
            <person name="Lorenzi H."/>
            <person name="Orvis J."/>
            <person name="Puiu D."/>
            <person name="Melake-Berhan A."/>
            <person name="Jones K.M."/>
            <person name="Redman J."/>
            <person name="Chen G."/>
            <person name="Cahoon E.B."/>
            <person name="Gedil M."/>
            <person name="Stanke M."/>
            <person name="Haas B.J."/>
            <person name="Wortman J.R."/>
            <person name="Fraser-Liggett C.M."/>
            <person name="Ravel J."/>
            <person name="Rabinowicz P.D."/>
        </authorList>
    </citation>
    <scope>NUCLEOTIDE SEQUENCE [LARGE SCALE GENOMIC DNA]</scope>
    <source>
        <strain evidence="2">cv. Hale</strain>
    </source>
</reference>
<evidence type="ECO:0000313" key="1">
    <source>
        <dbReference type="EMBL" id="EEF35694.1"/>
    </source>
</evidence>
<name>B9SL03_RICCO</name>
<protein>
    <submittedName>
        <fullName evidence="1">Uncharacterized protein</fullName>
    </submittedName>
</protein>
<sequence length="78" mass="8737">MYPYWVARFSSRGAKRPTMASAVLMLSGRSITLPRPSGLAYLMMQETLDKELEASPNQEVITEDPSINEVSFSELGPW</sequence>
<dbReference type="Proteomes" id="UP000008311">
    <property type="component" value="Unassembled WGS sequence"/>
</dbReference>
<dbReference type="EMBL" id="EQ974008">
    <property type="protein sequence ID" value="EEF35694.1"/>
    <property type="molecule type" value="Genomic_DNA"/>
</dbReference>